<dbReference type="Proteomes" id="UP000241769">
    <property type="component" value="Unassembled WGS sequence"/>
</dbReference>
<keyword evidence="5 11" id="KW-0732">Signal</keyword>
<evidence type="ECO:0000313" key="15">
    <source>
        <dbReference type="Proteomes" id="UP000241769"/>
    </source>
</evidence>
<dbReference type="GO" id="GO:0033612">
    <property type="term" value="F:receptor serine/threonine kinase binding"/>
    <property type="evidence" value="ECO:0007669"/>
    <property type="project" value="TreeGrafter"/>
</dbReference>
<keyword evidence="14" id="KW-0418">Kinase</keyword>
<keyword evidence="7 10" id="KW-1133">Transmembrane helix</keyword>
<dbReference type="InterPro" id="IPR046338">
    <property type="entry name" value="GAIN_dom_sf"/>
</dbReference>
<dbReference type="InterPro" id="IPR000719">
    <property type="entry name" value="Prot_kinase_dom"/>
</dbReference>
<feature type="transmembrane region" description="Helical" evidence="10">
    <location>
        <begin position="518"/>
        <end position="542"/>
    </location>
</feature>
<dbReference type="PANTHER" id="PTHR48056:SF83">
    <property type="entry name" value="LRR RECEPTOR-LIKE SERINE_THREONINE-PROTEIN KINASE FLS2"/>
    <property type="match status" value="1"/>
</dbReference>
<dbReference type="InterPro" id="IPR032675">
    <property type="entry name" value="LRR_dom_sf"/>
</dbReference>
<evidence type="ECO:0000256" key="10">
    <source>
        <dbReference type="SAM" id="Phobius"/>
    </source>
</evidence>
<evidence type="ECO:0000256" key="1">
    <source>
        <dbReference type="ARBA" id="ARBA00004236"/>
    </source>
</evidence>
<gene>
    <name evidence="14" type="ORF">PROFUN_00986</name>
</gene>
<accession>A0A2P6N4E9</accession>
<feature type="domain" description="GAIN-B" evidence="13">
    <location>
        <begin position="357"/>
        <end position="510"/>
    </location>
</feature>
<keyword evidence="2" id="KW-1003">Cell membrane</keyword>
<dbReference type="OrthoDB" id="20420at2759"/>
<feature type="signal peptide" evidence="11">
    <location>
        <begin position="1"/>
        <end position="25"/>
    </location>
</feature>
<dbReference type="Gene3D" id="3.80.10.10">
    <property type="entry name" value="Ribonuclease Inhibitor"/>
    <property type="match status" value="1"/>
</dbReference>
<keyword evidence="9" id="KW-1015">Disulfide bond</keyword>
<evidence type="ECO:0000256" key="11">
    <source>
        <dbReference type="SAM" id="SignalP"/>
    </source>
</evidence>
<dbReference type="AlphaFoldDB" id="A0A2P6N4E9"/>
<evidence type="ECO:0000256" key="9">
    <source>
        <dbReference type="ARBA" id="ARBA00023157"/>
    </source>
</evidence>
<keyword evidence="8 10" id="KW-0472">Membrane</keyword>
<keyword evidence="14" id="KW-0808">Transferase</keyword>
<protein>
    <submittedName>
        <fullName evidence="14">Putative LRR receptor-like serine/threonine-protein kinase</fullName>
    </submittedName>
</protein>
<reference evidence="14 15" key="1">
    <citation type="journal article" date="2018" name="Genome Biol. Evol.">
        <title>Multiple Roots of Fruiting Body Formation in Amoebozoa.</title>
        <authorList>
            <person name="Hillmann F."/>
            <person name="Forbes G."/>
            <person name="Novohradska S."/>
            <person name="Ferling I."/>
            <person name="Riege K."/>
            <person name="Groth M."/>
            <person name="Westermann M."/>
            <person name="Marz M."/>
            <person name="Spaller T."/>
            <person name="Winckler T."/>
            <person name="Schaap P."/>
            <person name="Glockner G."/>
        </authorList>
    </citation>
    <scope>NUCLEOTIDE SEQUENCE [LARGE SCALE GENOMIC DNA]</scope>
    <source>
        <strain evidence="14 15">Jena</strain>
    </source>
</reference>
<dbReference type="STRING" id="1890364.A0A2P6N4E9"/>
<evidence type="ECO:0000259" key="13">
    <source>
        <dbReference type="PROSITE" id="PS50221"/>
    </source>
</evidence>
<comment type="subcellular location">
    <subcellularLocation>
        <location evidence="1">Cell membrane</location>
    </subcellularLocation>
</comment>
<dbReference type="Pfam" id="PF00560">
    <property type="entry name" value="LRR_1"/>
    <property type="match status" value="2"/>
</dbReference>
<feature type="domain" description="Protein kinase" evidence="12">
    <location>
        <begin position="559"/>
        <end position="795"/>
    </location>
</feature>
<dbReference type="EMBL" id="MDYQ01000207">
    <property type="protein sequence ID" value="PRP78813.1"/>
    <property type="molecule type" value="Genomic_DNA"/>
</dbReference>
<evidence type="ECO:0000256" key="3">
    <source>
        <dbReference type="ARBA" id="ARBA00022614"/>
    </source>
</evidence>
<evidence type="ECO:0000256" key="6">
    <source>
        <dbReference type="ARBA" id="ARBA00022737"/>
    </source>
</evidence>
<evidence type="ECO:0000256" key="5">
    <source>
        <dbReference type="ARBA" id="ARBA00022729"/>
    </source>
</evidence>
<evidence type="ECO:0000313" key="14">
    <source>
        <dbReference type="EMBL" id="PRP78813.1"/>
    </source>
</evidence>
<evidence type="ECO:0000256" key="8">
    <source>
        <dbReference type="ARBA" id="ARBA00023136"/>
    </source>
</evidence>
<dbReference type="GO" id="GO:0004672">
    <property type="term" value="F:protein kinase activity"/>
    <property type="evidence" value="ECO:0007669"/>
    <property type="project" value="InterPro"/>
</dbReference>
<dbReference type="InterPro" id="IPR011009">
    <property type="entry name" value="Kinase-like_dom_sf"/>
</dbReference>
<dbReference type="Pfam" id="PF01825">
    <property type="entry name" value="GPS"/>
    <property type="match status" value="1"/>
</dbReference>
<evidence type="ECO:0000256" key="2">
    <source>
        <dbReference type="ARBA" id="ARBA00022475"/>
    </source>
</evidence>
<evidence type="ECO:0000256" key="4">
    <source>
        <dbReference type="ARBA" id="ARBA00022692"/>
    </source>
</evidence>
<dbReference type="InterPro" id="IPR001611">
    <property type="entry name" value="Leu-rich_rpt"/>
</dbReference>
<dbReference type="PANTHER" id="PTHR48056">
    <property type="entry name" value="LRR RECEPTOR-LIKE SERINE/THREONINE-PROTEIN KINASE-RELATED"/>
    <property type="match status" value="1"/>
</dbReference>
<dbReference type="Pfam" id="PF07714">
    <property type="entry name" value="PK_Tyr_Ser-Thr"/>
    <property type="match status" value="1"/>
</dbReference>
<keyword evidence="15" id="KW-1185">Reference proteome</keyword>
<evidence type="ECO:0000259" key="12">
    <source>
        <dbReference type="PROSITE" id="PS50011"/>
    </source>
</evidence>
<organism evidence="14 15">
    <name type="scientific">Planoprotostelium fungivorum</name>
    <dbReference type="NCBI Taxonomy" id="1890364"/>
    <lineage>
        <taxon>Eukaryota</taxon>
        <taxon>Amoebozoa</taxon>
        <taxon>Evosea</taxon>
        <taxon>Variosea</taxon>
        <taxon>Cavosteliida</taxon>
        <taxon>Cavosteliaceae</taxon>
        <taxon>Planoprotostelium</taxon>
    </lineage>
</organism>
<feature type="chain" id="PRO_5015118074" evidence="11">
    <location>
        <begin position="26"/>
        <end position="815"/>
    </location>
</feature>
<dbReference type="InterPro" id="IPR000203">
    <property type="entry name" value="GPS"/>
</dbReference>
<dbReference type="GO" id="GO:0005886">
    <property type="term" value="C:plasma membrane"/>
    <property type="evidence" value="ECO:0007669"/>
    <property type="project" value="UniProtKB-SubCell"/>
</dbReference>
<comment type="caution">
    <text evidence="14">The sequence shown here is derived from an EMBL/GenBank/DDBJ whole genome shotgun (WGS) entry which is preliminary data.</text>
</comment>
<dbReference type="PROSITE" id="PS50011">
    <property type="entry name" value="PROTEIN_KINASE_DOM"/>
    <property type="match status" value="1"/>
</dbReference>
<dbReference type="GO" id="GO:0005524">
    <property type="term" value="F:ATP binding"/>
    <property type="evidence" value="ECO:0007669"/>
    <property type="project" value="InterPro"/>
</dbReference>
<dbReference type="Gene3D" id="1.10.510.10">
    <property type="entry name" value="Transferase(Phosphotransferase) domain 1"/>
    <property type="match status" value="1"/>
</dbReference>
<dbReference type="InterPro" id="IPR057244">
    <property type="entry name" value="GAIN_B"/>
</dbReference>
<evidence type="ECO:0000256" key="7">
    <source>
        <dbReference type="ARBA" id="ARBA00022989"/>
    </source>
</evidence>
<keyword evidence="4 10" id="KW-0812">Transmembrane</keyword>
<name>A0A2P6N4E9_9EUKA</name>
<dbReference type="Gene3D" id="2.60.220.50">
    <property type="match status" value="1"/>
</dbReference>
<proteinExistence type="predicted"/>
<dbReference type="FunFam" id="3.80.10.10:FF:000299">
    <property type="entry name" value="Piriformospora indica-insensitive protein 2"/>
    <property type="match status" value="1"/>
</dbReference>
<keyword evidence="3" id="KW-0433">Leucine-rich repeat</keyword>
<keyword evidence="14" id="KW-0675">Receptor</keyword>
<dbReference type="InterPro" id="IPR050647">
    <property type="entry name" value="Plant_LRR-RLKs"/>
</dbReference>
<keyword evidence="6" id="KW-0677">Repeat</keyword>
<dbReference type="SUPFAM" id="SSF56112">
    <property type="entry name" value="Protein kinase-like (PK-like)"/>
    <property type="match status" value="1"/>
</dbReference>
<dbReference type="SUPFAM" id="SSF52058">
    <property type="entry name" value="L domain-like"/>
    <property type="match status" value="1"/>
</dbReference>
<dbReference type="InParanoid" id="A0A2P6N4E9"/>
<dbReference type="PROSITE" id="PS50221">
    <property type="entry name" value="GAIN_B"/>
    <property type="match status" value="1"/>
</dbReference>
<dbReference type="SMART" id="SM00303">
    <property type="entry name" value="GPS"/>
    <property type="match status" value="1"/>
</dbReference>
<dbReference type="InterPro" id="IPR001245">
    <property type="entry name" value="Ser-Thr/Tyr_kinase_cat_dom"/>
</dbReference>
<sequence>MKAYVQVSVILLSSIFFHGLGDLSAVQAALTGSDFPPWNCSTTINNVFKVVVSCSDGVSVSSLVLSNFKRPIPPDIGKLLNLTFLTLNNGFSGGIPERIYNLTQLTHLDLGNNALNGTISNQIGALRNLATLNLGTNQLVGRVPLELGNLTNLRYLYLDNNIFSGEFPGVLSHMSQLVELTLYVNHFYGIFPPGQRLNRLVKFDVHSNRFGGDLSNMLTYFNSSVIGFISVTNNSMSGTIPDFSNFESLTHFSLKSNQFSAVQNPQFPKNLNTTTCDLSDNSIPCLPYVKVTNCQFQCKTCDQIRCNVTTNGQLFNQDLTLSAAQSLLDQISAGNEPKTSLPGILTALIEDVLHNNTSLELHSTDIDAVVMSYVHPMEDIELHLTDSQFVRFPLSVVKNVSGFAVSVSKFKFNPFAEDNDQKTYGGVMGVSFYNGAQLMKINSTRETINISMGSIPSLPENSNLYCLWWKENGSTWERQGCNLTIIGSFAVCHCYHLTNFTLGADAVPPPTQRDNSRLIVIIVCCVGGVIFLSLTVTAVVFVMRKRMAKPAETSFDLNCTKGELIHRGEDTEIWSAAQSDTNQVAIKISLSDSASKRLILEMETLKYLGEQRGHRVEMVMTFLPFSLDQLMKRRNASTQYILQTSFEVTKAMSYVSNQNLVHTRLTADHILVDLRDGVDVVKVTGFSHSVKNDTRIDLSTVHSHTAPEVVKTMTQNLEADVYTFGLLLRHLLTLSPLYEGLSHLQLVDKLRTEVQVTVEESWDPQLREMIESCTSQYPKQRPSFTDISKTIAKCIGREMPTREQVMRDDNVYVEV</sequence>